<keyword evidence="3" id="KW-1185">Reference proteome</keyword>
<dbReference type="EMBL" id="CP029187">
    <property type="protein sequence ID" value="AWI25222.1"/>
    <property type="molecule type" value="Genomic_DNA"/>
</dbReference>
<keyword evidence="2" id="KW-0378">Hydrolase</keyword>
<dbReference type="GO" id="GO:0004519">
    <property type="term" value="F:endonuclease activity"/>
    <property type="evidence" value="ECO:0007669"/>
    <property type="project" value="UniProtKB-KW"/>
</dbReference>
<dbReference type="AlphaFoldDB" id="A0A2S1SFU8"/>
<dbReference type="Proteomes" id="UP000244937">
    <property type="component" value="Chromosome"/>
</dbReference>
<evidence type="ECO:0000313" key="2">
    <source>
        <dbReference type="EMBL" id="AWI25222.1"/>
    </source>
</evidence>
<organism evidence="2 3">
    <name type="scientific">Flavobacterium pallidum</name>
    <dbReference type="NCBI Taxonomy" id="2172098"/>
    <lineage>
        <taxon>Bacteria</taxon>
        <taxon>Pseudomonadati</taxon>
        <taxon>Bacteroidota</taxon>
        <taxon>Flavobacteriia</taxon>
        <taxon>Flavobacteriales</taxon>
        <taxon>Flavobacteriaceae</taxon>
        <taxon>Flavobacterium</taxon>
    </lineage>
</organism>
<dbReference type="RefSeq" id="WP_108903016.1">
    <property type="nucleotide sequence ID" value="NZ_CP029187.1"/>
</dbReference>
<dbReference type="GO" id="GO:0008270">
    <property type="term" value="F:zinc ion binding"/>
    <property type="evidence" value="ECO:0007669"/>
    <property type="project" value="InterPro"/>
</dbReference>
<keyword evidence="2" id="KW-0255">Endonuclease</keyword>
<gene>
    <name evidence="2" type="ORF">HYN49_04550</name>
</gene>
<keyword evidence="2" id="KW-0540">Nuclease</keyword>
<dbReference type="KEGG" id="fpal:HYN49_04550"/>
<dbReference type="GO" id="GO:0003676">
    <property type="term" value="F:nucleic acid binding"/>
    <property type="evidence" value="ECO:0007669"/>
    <property type="project" value="InterPro"/>
</dbReference>
<dbReference type="Pfam" id="PF01844">
    <property type="entry name" value="HNH"/>
    <property type="match status" value="1"/>
</dbReference>
<reference evidence="2 3" key="1">
    <citation type="submission" date="2018-05" db="EMBL/GenBank/DDBJ databases">
        <title>Genome sequencing of Flavobacterium sp. HYN0049.</title>
        <authorList>
            <person name="Yi H."/>
            <person name="Baek C."/>
        </authorList>
    </citation>
    <scope>NUCLEOTIDE SEQUENCE [LARGE SCALE GENOMIC DNA]</scope>
    <source>
        <strain evidence="2 3">HYN0049</strain>
    </source>
</reference>
<dbReference type="CDD" id="cd00085">
    <property type="entry name" value="HNHc"/>
    <property type="match status" value="1"/>
</dbReference>
<evidence type="ECO:0000259" key="1">
    <source>
        <dbReference type="Pfam" id="PF01844"/>
    </source>
</evidence>
<dbReference type="InterPro" id="IPR003615">
    <property type="entry name" value="HNH_nuc"/>
</dbReference>
<accession>A0A2S1SFU8</accession>
<name>A0A2S1SFU8_9FLAO</name>
<dbReference type="InterPro" id="IPR002711">
    <property type="entry name" value="HNH"/>
</dbReference>
<protein>
    <submittedName>
        <fullName evidence="2">HNH endonuclease</fullName>
    </submittedName>
</protein>
<feature type="domain" description="HNH" evidence="1">
    <location>
        <begin position="171"/>
        <end position="226"/>
    </location>
</feature>
<sequence length="242" mass="28075">MKNPKWHRDEIILALDLYHDPYRGTVDSKNPNIIALSELLNKLPIFMEKPDGAKFRNPNGVSLKLSNFMAIDPNHKGKGMKSYSKLDKEVFEEFGRDRRKLREMANRIKSIVTNDFIKLQLDQIENDEVSELDSVQEGQVLYKLHKYRERNNKITKKKKNSILKSKGKLACEVCGFDFKEEYGELGFGFIECHHTKPLYTSEDISTTKLTDLALVCSNCHRMLHKKISTLSIEDLQKLIKKK</sequence>
<evidence type="ECO:0000313" key="3">
    <source>
        <dbReference type="Proteomes" id="UP000244937"/>
    </source>
</evidence>
<dbReference type="OrthoDB" id="9779761at2"/>
<proteinExistence type="predicted"/>